<evidence type="ECO:0000313" key="2">
    <source>
        <dbReference type="Proteomes" id="UP000501690"/>
    </source>
</evidence>
<sequence length="57" mass="6430">MSFRAQLEECHMLNPYPELNSRDTFQSKTTHPEVRQCPFTIVPSHGASHEAPGASNF</sequence>
<gene>
    <name evidence="1" type="ORF">DEO72_LG5g1072</name>
</gene>
<proteinExistence type="predicted"/>
<dbReference type="Proteomes" id="UP000501690">
    <property type="component" value="Linkage Group LG5"/>
</dbReference>
<keyword evidence="2" id="KW-1185">Reference proteome</keyword>
<protein>
    <submittedName>
        <fullName evidence="1">Uncharacterized protein</fullName>
    </submittedName>
</protein>
<accession>A0A4D6LVP7</accession>
<reference evidence="1 2" key="1">
    <citation type="submission" date="2019-04" db="EMBL/GenBank/DDBJ databases">
        <title>An improved genome assembly and genetic linkage map for asparagus bean, Vigna unguiculata ssp. sesquipedialis.</title>
        <authorList>
            <person name="Xia Q."/>
            <person name="Zhang R."/>
            <person name="Dong Y."/>
        </authorList>
    </citation>
    <scope>NUCLEOTIDE SEQUENCE [LARGE SCALE GENOMIC DNA]</scope>
    <source>
        <tissue evidence="1">Leaf</tissue>
    </source>
</reference>
<name>A0A4D6LVP7_VIGUN</name>
<evidence type="ECO:0000313" key="1">
    <source>
        <dbReference type="EMBL" id="QCD93002.1"/>
    </source>
</evidence>
<organism evidence="1 2">
    <name type="scientific">Vigna unguiculata</name>
    <name type="common">Cowpea</name>
    <dbReference type="NCBI Taxonomy" id="3917"/>
    <lineage>
        <taxon>Eukaryota</taxon>
        <taxon>Viridiplantae</taxon>
        <taxon>Streptophyta</taxon>
        <taxon>Embryophyta</taxon>
        <taxon>Tracheophyta</taxon>
        <taxon>Spermatophyta</taxon>
        <taxon>Magnoliopsida</taxon>
        <taxon>eudicotyledons</taxon>
        <taxon>Gunneridae</taxon>
        <taxon>Pentapetalae</taxon>
        <taxon>rosids</taxon>
        <taxon>fabids</taxon>
        <taxon>Fabales</taxon>
        <taxon>Fabaceae</taxon>
        <taxon>Papilionoideae</taxon>
        <taxon>50 kb inversion clade</taxon>
        <taxon>NPAAA clade</taxon>
        <taxon>indigoferoid/millettioid clade</taxon>
        <taxon>Phaseoleae</taxon>
        <taxon>Vigna</taxon>
    </lineage>
</organism>
<dbReference type="EMBL" id="CP039349">
    <property type="protein sequence ID" value="QCD93002.1"/>
    <property type="molecule type" value="Genomic_DNA"/>
</dbReference>
<dbReference type="AlphaFoldDB" id="A0A4D6LVP7"/>